<evidence type="ECO:0000256" key="6">
    <source>
        <dbReference type="SAM" id="MobiDB-lite"/>
    </source>
</evidence>
<evidence type="ECO:0000256" key="4">
    <source>
        <dbReference type="ARBA" id="ARBA00023242"/>
    </source>
</evidence>
<gene>
    <name evidence="8" type="ORF">RDWZM_003981</name>
</gene>
<dbReference type="Proteomes" id="UP001142055">
    <property type="component" value="Chromosome 1"/>
</dbReference>
<dbReference type="SUPFAM" id="SSF82927">
    <property type="entry name" value="Cysteine-rich DNA binding domain, (DM domain)"/>
    <property type="match status" value="1"/>
</dbReference>
<dbReference type="InterPro" id="IPR026607">
    <property type="entry name" value="DMRT"/>
</dbReference>
<reference evidence="8" key="1">
    <citation type="submission" date="2022-12" db="EMBL/GenBank/DDBJ databases">
        <title>Genome assemblies of Blomia tropicalis.</title>
        <authorList>
            <person name="Cui Y."/>
        </authorList>
    </citation>
    <scope>NUCLEOTIDE SEQUENCE</scope>
    <source>
        <tissue evidence="8">Adult mites</tissue>
    </source>
</reference>
<feature type="compositionally biased region" description="Polar residues" evidence="6">
    <location>
        <begin position="408"/>
        <end position="430"/>
    </location>
</feature>
<organism evidence="8 9">
    <name type="scientific">Blomia tropicalis</name>
    <name type="common">Mite</name>
    <dbReference type="NCBI Taxonomy" id="40697"/>
    <lineage>
        <taxon>Eukaryota</taxon>
        <taxon>Metazoa</taxon>
        <taxon>Ecdysozoa</taxon>
        <taxon>Arthropoda</taxon>
        <taxon>Chelicerata</taxon>
        <taxon>Arachnida</taxon>
        <taxon>Acari</taxon>
        <taxon>Acariformes</taxon>
        <taxon>Sarcoptiformes</taxon>
        <taxon>Astigmata</taxon>
        <taxon>Glycyphagoidea</taxon>
        <taxon>Echimyopodidae</taxon>
        <taxon>Blomia</taxon>
    </lineage>
</organism>
<keyword evidence="2 5" id="KW-0862">Zinc</keyword>
<evidence type="ECO:0000256" key="1">
    <source>
        <dbReference type="ARBA" id="ARBA00022723"/>
    </source>
</evidence>
<dbReference type="InterPro" id="IPR036407">
    <property type="entry name" value="DM_DNA-bd_sf"/>
</dbReference>
<feature type="region of interest" description="Disordered" evidence="6">
    <location>
        <begin position="57"/>
        <end position="83"/>
    </location>
</feature>
<keyword evidence="4 5" id="KW-0539">Nucleus</keyword>
<name>A0A9Q0MGE2_BLOTA</name>
<protein>
    <recommendedName>
        <fullName evidence="7">DM domain-containing protein</fullName>
    </recommendedName>
</protein>
<feature type="domain" description="DM" evidence="7">
    <location>
        <begin position="10"/>
        <end position="57"/>
    </location>
</feature>
<dbReference type="Pfam" id="PF00751">
    <property type="entry name" value="DM"/>
    <property type="match status" value="1"/>
</dbReference>
<evidence type="ECO:0000313" key="8">
    <source>
        <dbReference type="EMBL" id="KAJ6225436.1"/>
    </source>
</evidence>
<comment type="caution">
    <text evidence="8">The sequence shown here is derived from an EMBL/GenBank/DDBJ whole genome shotgun (WGS) entry which is preliminary data.</text>
</comment>
<evidence type="ECO:0000313" key="9">
    <source>
        <dbReference type="Proteomes" id="UP001142055"/>
    </source>
</evidence>
<dbReference type="PANTHER" id="PTHR12322">
    <property type="entry name" value="DOUBLESEX AND MAB-3 RELATED TRANSCRIPTION FACTOR DMRT"/>
    <property type="match status" value="1"/>
</dbReference>
<dbReference type="FunFam" id="4.10.1040.10:FF:000001">
    <property type="entry name" value="doublesex- and mab-3-related transcription factor 1"/>
    <property type="match status" value="1"/>
</dbReference>
<comment type="subcellular location">
    <subcellularLocation>
        <location evidence="5">Nucleus</location>
    </subcellularLocation>
</comment>
<evidence type="ECO:0000256" key="5">
    <source>
        <dbReference type="PROSITE-ProRule" id="PRU00070"/>
    </source>
</evidence>
<keyword evidence="9" id="KW-1185">Reference proteome</keyword>
<dbReference type="GO" id="GO:0000978">
    <property type="term" value="F:RNA polymerase II cis-regulatory region sequence-specific DNA binding"/>
    <property type="evidence" value="ECO:0007669"/>
    <property type="project" value="TreeGrafter"/>
</dbReference>
<dbReference type="EMBL" id="JAPWDV010000001">
    <property type="protein sequence ID" value="KAJ6225436.1"/>
    <property type="molecule type" value="Genomic_DNA"/>
</dbReference>
<evidence type="ECO:0000256" key="3">
    <source>
        <dbReference type="ARBA" id="ARBA00023125"/>
    </source>
</evidence>
<sequence>MDIRSRQPKCARCRNHGIVSKLKGHKRYCKFKDCMCDKCKLIAERQRIMALQVALRRQQANDEERRRSPSYNPGELDEPEQLNIGQSLTMTNNSRTMSSFGSSLPSMKIGTCSPNTMTASSSTMVTSFNSTNQSSTPSNHVTSSSFVIKANPNHQKMETIAVTSRSNSINSDCSTGNGANSLGCNDNNENNNKKFSLMGNKILYNNSSKIQKMESNSIPSLYGTSSAITSNNNNLNTNISSNQQSTNAMNTSHSATANISGLPNHYNSNLFNLSQLITNTFGENNNSNINSVNDTLPNGDTNNVSASALPITEFIAVHTEIVRLIEQQTRNVIALAKMMQVGNNGELDDDSTNDHMLENYLFTYLDQMEQTRWRFEAFFPQYPLLTSQLTRANLAYGNILCGTPPPNVSDTTNNVDTQTGDDCGSSSKRTMMSPKEMIDTDRQSISSRSSINSSRSEDHSVKNCDEYPDLPFRKRIMKIKETVDNNNKCTNKETSSLNTDSFVAKMLNAVNDNSVAAVAAAAITSFSMENILKSAQSIQAQETNQTCIQRPTKLMRKLDK</sequence>
<dbReference type="PANTHER" id="PTHR12322:SF116">
    <property type="entry name" value="DOUBLESEX-MAB RELATED 99B"/>
    <property type="match status" value="1"/>
</dbReference>
<dbReference type="InterPro" id="IPR001275">
    <property type="entry name" value="DM_DNA-bd"/>
</dbReference>
<dbReference type="GO" id="GO:0005634">
    <property type="term" value="C:nucleus"/>
    <property type="evidence" value="ECO:0007669"/>
    <property type="project" value="UniProtKB-SubCell"/>
</dbReference>
<dbReference type="GO" id="GO:0046872">
    <property type="term" value="F:metal ion binding"/>
    <property type="evidence" value="ECO:0007669"/>
    <property type="project" value="UniProtKB-KW"/>
</dbReference>
<keyword evidence="1 5" id="KW-0479">Metal-binding</keyword>
<dbReference type="PROSITE" id="PS40000">
    <property type="entry name" value="DM_1"/>
    <property type="match status" value="1"/>
</dbReference>
<dbReference type="SMART" id="SM00301">
    <property type="entry name" value="DM"/>
    <property type="match status" value="1"/>
</dbReference>
<keyword evidence="3 5" id="KW-0238">DNA-binding</keyword>
<feature type="region of interest" description="Disordered" evidence="6">
    <location>
        <begin position="405"/>
        <end position="465"/>
    </location>
</feature>
<dbReference type="PROSITE" id="PS50809">
    <property type="entry name" value="DM_2"/>
    <property type="match status" value="1"/>
</dbReference>
<feature type="DNA-binding region" description="DM" evidence="5">
    <location>
        <begin position="10"/>
        <end position="57"/>
    </location>
</feature>
<evidence type="ECO:0000259" key="7">
    <source>
        <dbReference type="PROSITE" id="PS50809"/>
    </source>
</evidence>
<dbReference type="GO" id="GO:0007548">
    <property type="term" value="P:sex differentiation"/>
    <property type="evidence" value="ECO:0007669"/>
    <property type="project" value="TreeGrafter"/>
</dbReference>
<dbReference type="AlphaFoldDB" id="A0A9Q0MGE2"/>
<feature type="compositionally biased region" description="Basic and acidic residues" evidence="6">
    <location>
        <begin position="455"/>
        <end position="465"/>
    </location>
</feature>
<dbReference type="GO" id="GO:0000981">
    <property type="term" value="F:DNA-binding transcription factor activity, RNA polymerase II-specific"/>
    <property type="evidence" value="ECO:0007669"/>
    <property type="project" value="TreeGrafter"/>
</dbReference>
<evidence type="ECO:0000256" key="2">
    <source>
        <dbReference type="ARBA" id="ARBA00022833"/>
    </source>
</evidence>
<accession>A0A9Q0MGE2</accession>
<proteinExistence type="predicted"/>
<dbReference type="Gene3D" id="4.10.1040.10">
    <property type="entry name" value="DM DNA-binding domain"/>
    <property type="match status" value="1"/>
</dbReference>
<feature type="compositionally biased region" description="Low complexity" evidence="6">
    <location>
        <begin position="444"/>
        <end position="454"/>
    </location>
</feature>